<dbReference type="EMBL" id="JAVIFY010000001">
    <property type="protein sequence ID" value="MDQ9090398.1"/>
    <property type="molecule type" value="Genomic_DNA"/>
</dbReference>
<dbReference type="SUPFAM" id="SSF69279">
    <property type="entry name" value="Phage tail proteins"/>
    <property type="match status" value="1"/>
</dbReference>
<dbReference type="Gene3D" id="2.30.110.50">
    <property type="match status" value="1"/>
</dbReference>
<dbReference type="Gene3D" id="2.40.50.230">
    <property type="entry name" value="Gp5 N-terminal domain"/>
    <property type="match status" value="1"/>
</dbReference>
<dbReference type="Gene3D" id="4.10.220.110">
    <property type="match status" value="1"/>
</dbReference>
<keyword evidence="3" id="KW-1185">Reference proteome</keyword>
<organism evidence="2 3">
    <name type="scientific">Pseudoalteromonas haloplanktis</name>
    <name type="common">Alteromonas haloplanktis</name>
    <dbReference type="NCBI Taxonomy" id="228"/>
    <lineage>
        <taxon>Bacteria</taxon>
        <taxon>Pseudomonadati</taxon>
        <taxon>Pseudomonadota</taxon>
        <taxon>Gammaproteobacteria</taxon>
        <taxon>Alteromonadales</taxon>
        <taxon>Pseudoalteromonadaceae</taxon>
        <taxon>Pseudoalteromonas</taxon>
    </lineage>
</organism>
<name>A0ABU1B769_PSEHA</name>
<dbReference type="Gene3D" id="3.55.50.10">
    <property type="entry name" value="Baseplate protein-like domains"/>
    <property type="match status" value="1"/>
</dbReference>
<gene>
    <name evidence="2" type="ORF">RC083_02185</name>
</gene>
<dbReference type="Pfam" id="PF05954">
    <property type="entry name" value="Phage_GPD"/>
    <property type="match status" value="1"/>
</dbReference>
<feature type="region of interest" description="Disordered" evidence="1">
    <location>
        <begin position="1008"/>
        <end position="1076"/>
    </location>
</feature>
<evidence type="ECO:0000313" key="2">
    <source>
        <dbReference type="EMBL" id="MDQ9090398.1"/>
    </source>
</evidence>
<dbReference type="InterPro" id="IPR049802">
    <property type="entry name" value="RhsC-like_FIX"/>
</dbReference>
<feature type="compositionally biased region" description="Basic and acidic residues" evidence="1">
    <location>
        <begin position="1025"/>
        <end position="1034"/>
    </location>
</feature>
<accession>A0ABU1B769</accession>
<dbReference type="CDD" id="cd20746">
    <property type="entry name" value="FIX_Ntox15_NUC_DUF4112_RhsA-like"/>
    <property type="match status" value="1"/>
</dbReference>
<evidence type="ECO:0000313" key="3">
    <source>
        <dbReference type="Proteomes" id="UP001226574"/>
    </source>
</evidence>
<dbReference type="InterPro" id="IPR037026">
    <property type="entry name" value="Vgr_OB-fold_dom_sf"/>
</dbReference>
<evidence type="ECO:0000256" key="1">
    <source>
        <dbReference type="SAM" id="MobiDB-lite"/>
    </source>
</evidence>
<dbReference type="SUPFAM" id="SSF69255">
    <property type="entry name" value="gp5 N-terminal domain-like"/>
    <property type="match status" value="1"/>
</dbReference>
<dbReference type="Proteomes" id="UP001226574">
    <property type="component" value="Unassembled WGS sequence"/>
</dbReference>
<comment type="caution">
    <text evidence="2">The sequence shown here is derived from an EMBL/GenBank/DDBJ whole genome shotgun (WGS) entry which is preliminary data.</text>
</comment>
<reference evidence="2 3" key="1">
    <citation type="submission" date="2023-08" db="EMBL/GenBank/DDBJ databases">
        <title>Pseudoalteromonas haloplanktis LL1 genome.</title>
        <authorList>
            <person name="Wu S."/>
        </authorList>
    </citation>
    <scope>NUCLEOTIDE SEQUENCE [LARGE SCALE GENOMIC DNA]</scope>
    <source>
        <strain evidence="2 3">LL1</strain>
    </source>
</reference>
<sequence length="1179" mass="129205">MSQSRLLLDINNKTMNVTQVNGIERLNNSFTFDLIFDTPYSEEFNDLTSHAALITFVNKDNYYRHQSGLITQCTDLGLYLGQKHKKRRYRVIVQDRLSTLKTTTNSKVFISVNLKDVLQHLAYQAGYATSQVDFRVTQSLADMPQCVQAMESNWQFFHRLLSLHGLFYWFESKEGAEILVISDSNLNSPYLERGILQVINSAGMNNQDQQDFVGFMHAQLSQSIYNNAASSAAYGQFSTVASNSQSFFEPCAPSQSQASAQAQNFSNALASLNKIVTLTGNVCDLFAGCSISLDDHTGTGTSSDLMCIAVEHFSTQPSDESSHEGLTKYSCKAQFIERGTPFKPLPIPHQAKPMAFPAKVESLTGNAFIDDSGQYRARVDFDKTARPIAQSSPALQKLALYACQNQPQATGWHFPLIGDSEVLIGCINNDPNHAYIMGFALNSDQPSVVTAANPTHNRLLTAAHNELLFDDDDNEPKVILQTLASEHYFELNAKQSGRQFIEWISQLGTINLHAGKDLCLEAEQNNVQFVIKNNQFIDVKNAVTQQTNNGNINYQSAGNQNINGKEVSVTADQELSLVSGRAVKINAQSDILLKTNNSNLKLNVANGSTFLQTNDSINITGSGQGDLIIHNAGGEIKLDRQGNATIIATNVLTLDSNLITFDGPVDYDIESPQTVSSPSASSPASISRINNININDSGVAATTASVVDLEYVYQDGSPVQNAPYTITFDDGTQATGQLDGSGKAQLTNIPNGQFSVKYGEDSRDFQPEDNTTPNPLYGQITTADAVQMINSGNTAKLEEAGNLANQAGDWLWGTLQGDFNKNPSTSQIVVGTIISMIPVVDQIMDIRDICANTMLLTDDDKANDSDGWIAFTLTAIGLIPLFGSAVKGVGKVVIKNSGESMEAAIAVLRKLGKGDPVQYLRKINWQDLGKQAASEVKAVIKGFRDTLQEVSTSWKYDLLLPDSAIDGMQAMVKQLDEVTPQIDQGVKNAATEIGNRVNKALDEFEPPVNTGVVGKPKKTVANELEAPKGNDLKGAKSNKKDRRVAPELYAKLRRSTPSPEIRNQVNKNKKPPYPDEALPGLIVTGRLEADHVVPMDKITRMKGFERLTLEQQKQLLNDPVNFIGLSKTANTSKGSKSFSEWIEYKKGGIKVSPEFREKMIKLETELELEIQRKIDILAK</sequence>
<feature type="compositionally biased region" description="Polar residues" evidence="1">
    <location>
        <begin position="1055"/>
        <end position="1066"/>
    </location>
</feature>
<protein>
    <submittedName>
        <fullName evidence="2">Contractile injection system protein, VgrG/Pvc8 family</fullName>
    </submittedName>
</protein>
<proteinExistence type="predicted"/>
<dbReference type="RefSeq" id="WP_309038290.1">
    <property type="nucleotide sequence ID" value="NZ_JAVIFY010000001.1"/>
</dbReference>